<feature type="region of interest" description="Disordered" evidence="6">
    <location>
        <begin position="1"/>
        <end position="37"/>
    </location>
</feature>
<dbReference type="Pfam" id="PF00084">
    <property type="entry name" value="Sushi"/>
    <property type="match status" value="1"/>
</dbReference>
<comment type="caution">
    <text evidence="5">Lacks conserved residue(s) required for the propagation of feature annotation.</text>
</comment>
<feature type="domain" description="Sushi" evidence="8">
    <location>
        <begin position="305"/>
        <end position="368"/>
    </location>
</feature>
<protein>
    <submittedName>
        <fullName evidence="10">Sushi domain-containing protein</fullName>
    </submittedName>
</protein>
<keyword evidence="3 5" id="KW-1015">Disulfide bond</keyword>
<dbReference type="InterPro" id="IPR035976">
    <property type="entry name" value="Sushi/SCR/CCP_sf"/>
</dbReference>
<keyword evidence="7" id="KW-0472">Membrane</keyword>
<evidence type="ECO:0000313" key="10">
    <source>
        <dbReference type="WBParaSite" id="PSAMB.scaffold168size69872.g2906.t1"/>
    </source>
</evidence>
<evidence type="ECO:0000313" key="9">
    <source>
        <dbReference type="Proteomes" id="UP000887566"/>
    </source>
</evidence>
<sequence length="568" mass="63255">MEALTNHSSAEWHATTPATYNRRNTVTNKNETSTPLRSGCVSPDIGQADAVLYGSLTIINKKTTRLLKKVRVGQTFPVGTKLHLRCDEDHYLSFDNGEYLGIPQHEIVLTCAYDEIERRGSYWISEQDDDVKTFLAVCSPMDTWTGLGPAECDPPKKFPGIDFISQVEPADGKYKVGDVITLQCSDRSLILFPESTEHRRCQAGGNWEFSDGAKPFCEKKVGCALPFIPDSINFTIDNSTCEIINGERRCQYTGNQYRPNVVVDFSCVSDDEYLINTPRRTCTQFENGINWMPPVLRPLECSKKVACEAPLVPPHSYFTIVDHLSFTSFPPYTIIIFKCISGYRLIGRKQVQCHPAGHWDSLSPVCVEEEYDGRKHYALLGTLFFLGLFGLIASALLVRWQAAKNNGITSAMWQIDHYAKYGRNGMVTRGSSLSQEAAMICQDVQRALDRKSTAASRSDELMSLPGFWNKPFKIKQDGKSNKTDNLRILGRLLPFKSQRASSLGGGDPEVADSRRGSRFEDLNARLIPVASYISVESSFSTAPARVLSDEVKASTSALPLNENSSQTT</sequence>
<evidence type="ECO:0000256" key="7">
    <source>
        <dbReference type="SAM" id="Phobius"/>
    </source>
</evidence>
<keyword evidence="9" id="KW-1185">Reference proteome</keyword>
<feature type="disulfide bond" evidence="5">
    <location>
        <begin position="339"/>
        <end position="366"/>
    </location>
</feature>
<keyword evidence="1 5" id="KW-0768">Sushi</keyword>
<evidence type="ECO:0000259" key="8">
    <source>
        <dbReference type="PROSITE" id="PS50923"/>
    </source>
</evidence>
<organism evidence="9 10">
    <name type="scientific">Plectus sambesii</name>
    <dbReference type="NCBI Taxonomy" id="2011161"/>
    <lineage>
        <taxon>Eukaryota</taxon>
        <taxon>Metazoa</taxon>
        <taxon>Ecdysozoa</taxon>
        <taxon>Nematoda</taxon>
        <taxon>Chromadorea</taxon>
        <taxon>Plectida</taxon>
        <taxon>Plectina</taxon>
        <taxon>Plectoidea</taxon>
        <taxon>Plectidae</taxon>
        <taxon>Plectus</taxon>
    </lineage>
</organism>
<dbReference type="InterPro" id="IPR000436">
    <property type="entry name" value="Sushi_SCR_CCP_dom"/>
</dbReference>
<dbReference type="WBParaSite" id="PSAMB.scaffold168size69872.g2906.t1">
    <property type="protein sequence ID" value="PSAMB.scaffold168size69872.g2906.t1"/>
    <property type="gene ID" value="PSAMB.scaffold168size69872.g2906"/>
</dbReference>
<proteinExistence type="predicted"/>
<dbReference type="Proteomes" id="UP000887566">
    <property type="component" value="Unplaced"/>
</dbReference>
<dbReference type="InterPro" id="IPR050350">
    <property type="entry name" value="Compl-Cell_Adhes-Reg"/>
</dbReference>
<keyword evidence="7" id="KW-1133">Transmembrane helix</keyword>
<evidence type="ECO:0000256" key="4">
    <source>
        <dbReference type="ARBA" id="ARBA00023180"/>
    </source>
</evidence>
<feature type="compositionally biased region" description="Polar residues" evidence="6">
    <location>
        <begin position="16"/>
        <end position="36"/>
    </location>
</feature>
<dbReference type="PROSITE" id="PS50923">
    <property type="entry name" value="SUSHI"/>
    <property type="match status" value="2"/>
</dbReference>
<dbReference type="CDD" id="cd00033">
    <property type="entry name" value="CCP"/>
    <property type="match status" value="2"/>
</dbReference>
<keyword evidence="7" id="KW-0812">Transmembrane</keyword>
<feature type="transmembrane region" description="Helical" evidence="7">
    <location>
        <begin position="377"/>
        <end position="398"/>
    </location>
</feature>
<evidence type="ECO:0000256" key="1">
    <source>
        <dbReference type="ARBA" id="ARBA00022659"/>
    </source>
</evidence>
<evidence type="ECO:0000256" key="6">
    <source>
        <dbReference type="SAM" id="MobiDB-lite"/>
    </source>
</evidence>
<dbReference type="Gene3D" id="2.10.70.10">
    <property type="entry name" value="Complement Module, domain 1"/>
    <property type="match status" value="2"/>
</dbReference>
<dbReference type="SMART" id="SM00032">
    <property type="entry name" value="CCP"/>
    <property type="match status" value="3"/>
</dbReference>
<dbReference type="PANTHER" id="PTHR19325:SF575">
    <property type="entry name" value="LOCOMOTION-RELATED PROTEIN HIKARU GENKI"/>
    <property type="match status" value="1"/>
</dbReference>
<evidence type="ECO:0000256" key="2">
    <source>
        <dbReference type="ARBA" id="ARBA00022737"/>
    </source>
</evidence>
<evidence type="ECO:0000256" key="3">
    <source>
        <dbReference type="ARBA" id="ARBA00023157"/>
    </source>
</evidence>
<dbReference type="PANTHER" id="PTHR19325">
    <property type="entry name" value="COMPLEMENT COMPONENT-RELATED SUSHI DOMAIN-CONTAINING"/>
    <property type="match status" value="1"/>
</dbReference>
<feature type="domain" description="Sushi" evidence="8">
    <location>
        <begin position="150"/>
        <end position="219"/>
    </location>
</feature>
<keyword evidence="4" id="KW-0325">Glycoprotein</keyword>
<accession>A0A914V9G0</accession>
<name>A0A914V9G0_9BILA</name>
<evidence type="ECO:0000256" key="5">
    <source>
        <dbReference type="PROSITE-ProRule" id="PRU00302"/>
    </source>
</evidence>
<reference evidence="10" key="1">
    <citation type="submission" date="2022-11" db="UniProtKB">
        <authorList>
            <consortium name="WormBaseParasite"/>
        </authorList>
    </citation>
    <scope>IDENTIFICATION</scope>
</reference>
<dbReference type="SUPFAM" id="SSF57535">
    <property type="entry name" value="Complement control module/SCR domain"/>
    <property type="match status" value="2"/>
</dbReference>
<dbReference type="AlphaFoldDB" id="A0A914V9G0"/>
<keyword evidence="2" id="KW-0677">Repeat</keyword>